<protein>
    <submittedName>
        <fullName evidence="1">Uncharacterized protein</fullName>
    </submittedName>
</protein>
<name>A0ACC6Q7Y7_9ACTN</name>
<gene>
    <name evidence="1" type="ORF">WKI67_41025</name>
</gene>
<sequence>MAALGWLLPLHLRRNLGGHGLRWDLTVDKGVRQALLQLAENCPTTTVVHEPAR</sequence>
<organism evidence="1 2">
    <name type="scientific">Streptomyces achmelvichensis</name>
    <dbReference type="NCBI Taxonomy" id="3134111"/>
    <lineage>
        <taxon>Bacteria</taxon>
        <taxon>Bacillati</taxon>
        <taxon>Actinomycetota</taxon>
        <taxon>Actinomycetes</taxon>
        <taxon>Kitasatosporales</taxon>
        <taxon>Streptomycetaceae</taxon>
        <taxon>Streptomyces</taxon>
    </lineage>
</organism>
<evidence type="ECO:0000313" key="2">
    <source>
        <dbReference type="Proteomes" id="UP001377168"/>
    </source>
</evidence>
<accession>A0ACC6Q7Y7</accession>
<dbReference type="EMBL" id="JBBKAJ010000022">
    <property type="protein sequence ID" value="MEJ8639736.1"/>
    <property type="molecule type" value="Genomic_DNA"/>
</dbReference>
<keyword evidence="2" id="KW-1185">Reference proteome</keyword>
<evidence type="ECO:0000313" key="1">
    <source>
        <dbReference type="EMBL" id="MEJ8639736.1"/>
    </source>
</evidence>
<dbReference type="Proteomes" id="UP001377168">
    <property type="component" value="Unassembled WGS sequence"/>
</dbReference>
<comment type="caution">
    <text evidence="1">The sequence shown here is derived from an EMBL/GenBank/DDBJ whole genome shotgun (WGS) entry which is preliminary data.</text>
</comment>
<proteinExistence type="predicted"/>
<reference evidence="1" key="1">
    <citation type="submission" date="2024-03" db="EMBL/GenBank/DDBJ databases">
        <title>Novel Streptomyces species of biotechnological and ecological value are a feature of Machair soil.</title>
        <authorList>
            <person name="Prole J.R."/>
            <person name="Goodfellow M."/>
            <person name="Allenby N."/>
            <person name="Ward A.C."/>
        </authorList>
    </citation>
    <scope>NUCLEOTIDE SEQUENCE</scope>
    <source>
        <strain evidence="1">MS2.AVA.5</strain>
    </source>
</reference>